<evidence type="ECO:0000256" key="3">
    <source>
        <dbReference type="ARBA" id="ARBA00023125"/>
    </source>
</evidence>
<keyword evidence="3" id="KW-0238">DNA-binding</keyword>
<dbReference type="PANTHER" id="PTHR10641">
    <property type="entry name" value="MYB FAMILY TRANSCRIPTION FACTOR"/>
    <property type="match status" value="1"/>
</dbReference>
<dbReference type="GO" id="GO:0005634">
    <property type="term" value="C:nucleus"/>
    <property type="evidence" value="ECO:0007669"/>
    <property type="project" value="UniProtKB-SubCell"/>
</dbReference>
<dbReference type="InterPro" id="IPR017930">
    <property type="entry name" value="Myb_dom"/>
</dbReference>
<name>A0A6P6S4R1_COFAR</name>
<dbReference type="RefSeq" id="XP_027061148.1">
    <property type="nucleotide sequence ID" value="XM_027205347.2"/>
</dbReference>
<dbReference type="SMART" id="SM00717">
    <property type="entry name" value="SANT"/>
    <property type="match status" value="2"/>
</dbReference>
<keyword evidence="7" id="KW-1185">Reference proteome</keyword>
<dbReference type="SUPFAM" id="SSF46689">
    <property type="entry name" value="Homeodomain-like"/>
    <property type="match status" value="1"/>
</dbReference>
<dbReference type="GeneID" id="113687823"/>
<dbReference type="InterPro" id="IPR009057">
    <property type="entry name" value="Homeodomain-like_sf"/>
</dbReference>
<evidence type="ECO:0000259" key="5">
    <source>
        <dbReference type="PROSITE" id="PS50090"/>
    </source>
</evidence>
<dbReference type="GO" id="GO:0003677">
    <property type="term" value="F:DNA binding"/>
    <property type="evidence" value="ECO:0007669"/>
    <property type="project" value="UniProtKB-KW"/>
</dbReference>
<dbReference type="Proteomes" id="UP001652660">
    <property type="component" value="Chromosome 5e"/>
</dbReference>
<dbReference type="AlphaFoldDB" id="A0A6P6S4R1"/>
<feature type="domain" description="Myb-like" evidence="5">
    <location>
        <begin position="9"/>
        <end position="61"/>
    </location>
</feature>
<keyword evidence="2" id="KW-0677">Repeat</keyword>
<evidence type="ECO:0000256" key="1">
    <source>
        <dbReference type="ARBA" id="ARBA00004123"/>
    </source>
</evidence>
<organism evidence="7 8">
    <name type="scientific">Coffea arabica</name>
    <name type="common">Arabian coffee</name>
    <dbReference type="NCBI Taxonomy" id="13443"/>
    <lineage>
        <taxon>Eukaryota</taxon>
        <taxon>Viridiplantae</taxon>
        <taxon>Streptophyta</taxon>
        <taxon>Embryophyta</taxon>
        <taxon>Tracheophyta</taxon>
        <taxon>Spermatophyta</taxon>
        <taxon>Magnoliopsida</taxon>
        <taxon>eudicotyledons</taxon>
        <taxon>Gunneridae</taxon>
        <taxon>Pentapetalae</taxon>
        <taxon>asterids</taxon>
        <taxon>lamiids</taxon>
        <taxon>Gentianales</taxon>
        <taxon>Rubiaceae</taxon>
        <taxon>Ixoroideae</taxon>
        <taxon>Gardenieae complex</taxon>
        <taxon>Bertiereae - Coffeeae clade</taxon>
        <taxon>Coffeeae</taxon>
        <taxon>Coffea</taxon>
    </lineage>
</organism>
<dbReference type="InterPro" id="IPR001005">
    <property type="entry name" value="SANT/Myb"/>
</dbReference>
<proteinExistence type="predicted"/>
<dbReference type="Gene3D" id="1.10.10.60">
    <property type="entry name" value="Homeodomain-like"/>
    <property type="match status" value="2"/>
</dbReference>
<dbReference type="Pfam" id="PF00249">
    <property type="entry name" value="Myb_DNA-binding"/>
    <property type="match status" value="2"/>
</dbReference>
<evidence type="ECO:0000256" key="2">
    <source>
        <dbReference type="ARBA" id="ARBA00022737"/>
    </source>
</evidence>
<dbReference type="InterPro" id="IPR015495">
    <property type="entry name" value="Myb_TF_plants"/>
</dbReference>
<dbReference type="PROSITE" id="PS51294">
    <property type="entry name" value="HTH_MYB"/>
    <property type="match status" value="2"/>
</dbReference>
<dbReference type="FunFam" id="1.10.10.60:FF:000001">
    <property type="entry name" value="MYB-related transcription factor"/>
    <property type="match status" value="1"/>
</dbReference>
<gene>
    <name evidence="8" type="primary">LOC113687823</name>
</gene>
<evidence type="ECO:0000256" key="4">
    <source>
        <dbReference type="ARBA" id="ARBA00023242"/>
    </source>
</evidence>
<sequence length="241" mass="27694">MVRSPYIDKKGLKKGAWSEDEDNKLRAYVLRYGHWNWRQLPKFAGLSRCGKSCRLRWMNYLRPGLKRGNYTVEEEDLIIKLHEQLGNRWSAIAGKLPGRSDNEVKNYWHTRLRKRINQDPRSTKIIKQTSDQKTGHMHDANQIKLSAAISDSDSNDKREMEPNIAAAAPVADTKMSSLICDSSLSDSNSSVEYSFAESFESFWTQPFILDASYNSNVLALPPMEEEFTFLSPPMFIYDGMD</sequence>
<feature type="domain" description="HTH myb-type" evidence="6">
    <location>
        <begin position="62"/>
        <end position="116"/>
    </location>
</feature>
<dbReference type="OrthoDB" id="2143914at2759"/>
<feature type="domain" description="Myb-like" evidence="5">
    <location>
        <begin position="62"/>
        <end position="112"/>
    </location>
</feature>
<protein>
    <submittedName>
        <fullName evidence="8">Transcription factor MYB30</fullName>
    </submittedName>
</protein>
<reference evidence="8" key="2">
    <citation type="submission" date="2025-08" db="UniProtKB">
        <authorList>
            <consortium name="RefSeq"/>
        </authorList>
    </citation>
    <scope>IDENTIFICATION</scope>
    <source>
        <tissue evidence="8">Leaves</tissue>
    </source>
</reference>
<dbReference type="PROSITE" id="PS50090">
    <property type="entry name" value="MYB_LIKE"/>
    <property type="match status" value="2"/>
</dbReference>
<dbReference type="PANTHER" id="PTHR10641:SF1377">
    <property type="entry name" value="MYB-RELATED PROTEIN MYB4-LIKE"/>
    <property type="match status" value="1"/>
</dbReference>
<comment type="subcellular location">
    <subcellularLocation>
        <location evidence="1">Nucleus</location>
    </subcellularLocation>
</comment>
<evidence type="ECO:0000313" key="7">
    <source>
        <dbReference type="Proteomes" id="UP001652660"/>
    </source>
</evidence>
<feature type="domain" description="HTH myb-type" evidence="6">
    <location>
        <begin position="9"/>
        <end position="61"/>
    </location>
</feature>
<accession>A0A6P6S4R1</accession>
<evidence type="ECO:0000313" key="8">
    <source>
        <dbReference type="RefSeq" id="XP_027061148.1"/>
    </source>
</evidence>
<reference evidence="7" key="1">
    <citation type="journal article" date="2025" name="Foods">
        <title>Unveiling the Microbial Signatures of Arabica Coffee Cherries: Insights into Ripeness Specific Diversity, Functional Traits, and Implications for Quality and Safety.</title>
        <authorList>
            <consortium name="RefSeq"/>
            <person name="Tenea G.N."/>
            <person name="Cifuentes V."/>
            <person name="Reyes P."/>
            <person name="Cevallos-Vallejos M."/>
        </authorList>
    </citation>
    <scope>NUCLEOTIDE SEQUENCE [LARGE SCALE GENOMIC DNA]</scope>
</reference>
<evidence type="ECO:0000259" key="6">
    <source>
        <dbReference type="PROSITE" id="PS51294"/>
    </source>
</evidence>
<dbReference type="CDD" id="cd00167">
    <property type="entry name" value="SANT"/>
    <property type="match status" value="2"/>
</dbReference>
<keyword evidence="4" id="KW-0539">Nucleus</keyword>